<dbReference type="PROSITE" id="PS00636">
    <property type="entry name" value="DNAJ_1"/>
    <property type="match status" value="1"/>
</dbReference>
<evidence type="ECO:0000256" key="7">
    <source>
        <dbReference type="ARBA" id="ARBA00022771"/>
    </source>
</evidence>
<dbReference type="GO" id="GO:0005524">
    <property type="term" value="F:ATP binding"/>
    <property type="evidence" value="ECO:0007669"/>
    <property type="project" value="InterPro"/>
</dbReference>
<dbReference type="InterPro" id="IPR005037">
    <property type="entry name" value="PRP38"/>
</dbReference>
<evidence type="ECO:0000256" key="10">
    <source>
        <dbReference type="ARBA" id="ARBA00023187"/>
    </source>
</evidence>
<accession>A0A9E7KQ63</accession>
<dbReference type="Gene3D" id="1.10.287.110">
    <property type="entry name" value="DnaJ domain"/>
    <property type="match status" value="1"/>
</dbReference>
<dbReference type="CDD" id="cd23807">
    <property type="entry name" value="UEV_UBE2V"/>
    <property type="match status" value="1"/>
</dbReference>
<dbReference type="PRINTS" id="PR00625">
    <property type="entry name" value="JDOMAIN"/>
</dbReference>
<dbReference type="OrthoDB" id="10256793at2759"/>
<dbReference type="SUPFAM" id="SSF57938">
    <property type="entry name" value="DnaJ/Hsp40 cysteine-rich domain"/>
    <property type="match status" value="1"/>
</dbReference>
<evidence type="ECO:0000256" key="6">
    <source>
        <dbReference type="ARBA" id="ARBA00022737"/>
    </source>
</evidence>
<dbReference type="Gene3D" id="2.10.230.10">
    <property type="entry name" value="Heat shock protein DnaJ, cysteine-rich domain"/>
    <property type="match status" value="1"/>
</dbReference>
<evidence type="ECO:0000256" key="1">
    <source>
        <dbReference type="ARBA" id="ARBA00004123"/>
    </source>
</evidence>
<dbReference type="HAMAP" id="MF_01152">
    <property type="entry name" value="DnaJ"/>
    <property type="match status" value="1"/>
</dbReference>
<evidence type="ECO:0000256" key="14">
    <source>
        <dbReference type="SAM" id="MobiDB-lite"/>
    </source>
</evidence>
<dbReference type="EMBL" id="CP097510">
    <property type="protein sequence ID" value="URE29708.1"/>
    <property type="molecule type" value="Genomic_DNA"/>
</dbReference>
<dbReference type="AlphaFoldDB" id="A0A9E7KQ63"/>
<feature type="compositionally biased region" description="Basic residues" evidence="14">
    <location>
        <begin position="1183"/>
        <end position="1196"/>
    </location>
</feature>
<evidence type="ECO:0000256" key="2">
    <source>
        <dbReference type="ARBA" id="ARBA00006164"/>
    </source>
</evidence>
<keyword evidence="4 13" id="KW-0479">Metal-binding</keyword>
<dbReference type="PANTHER" id="PTHR43096">
    <property type="entry name" value="DNAJ HOMOLOG 1, MITOCHONDRIAL-RELATED"/>
    <property type="match status" value="1"/>
</dbReference>
<dbReference type="CDD" id="cd06257">
    <property type="entry name" value="DnaJ"/>
    <property type="match status" value="1"/>
</dbReference>
<keyword evidence="3" id="KW-0507">mRNA processing</keyword>
<feature type="region of interest" description="Disordered" evidence="14">
    <location>
        <begin position="80"/>
        <end position="103"/>
    </location>
</feature>
<evidence type="ECO:0000259" key="16">
    <source>
        <dbReference type="PROSITE" id="PS50076"/>
    </source>
</evidence>
<keyword evidence="11" id="KW-0539">Nucleus</keyword>
<dbReference type="Proteomes" id="UP001055439">
    <property type="component" value="Chromosome 8"/>
</dbReference>
<feature type="domain" description="UBC core" evidence="17">
    <location>
        <begin position="135"/>
        <end position="295"/>
    </location>
</feature>
<keyword evidence="15" id="KW-0812">Transmembrane</keyword>
<evidence type="ECO:0000256" key="8">
    <source>
        <dbReference type="ARBA" id="ARBA00022833"/>
    </source>
</evidence>
<evidence type="ECO:0000313" key="20">
    <source>
        <dbReference type="Proteomes" id="UP001055439"/>
    </source>
</evidence>
<dbReference type="InterPro" id="IPR001305">
    <property type="entry name" value="HSP_DnaJ_Cys-rich_dom"/>
</dbReference>
<evidence type="ECO:0000256" key="3">
    <source>
        <dbReference type="ARBA" id="ARBA00022664"/>
    </source>
</evidence>
<keyword evidence="15" id="KW-1133">Transmembrane helix</keyword>
<comment type="similarity">
    <text evidence="2">Belongs to the PRP38 family.</text>
</comment>
<feature type="region of interest" description="Disordered" evidence="14">
    <location>
        <begin position="1040"/>
        <end position="1264"/>
    </location>
</feature>
<dbReference type="Pfam" id="PF00684">
    <property type="entry name" value="DnaJ_CXXCXGXG"/>
    <property type="match status" value="1"/>
</dbReference>
<dbReference type="InterPro" id="IPR012724">
    <property type="entry name" value="DnaJ"/>
</dbReference>
<feature type="domain" description="J" evidence="16">
    <location>
        <begin position="376"/>
        <end position="440"/>
    </location>
</feature>
<keyword evidence="7 13" id="KW-0863">Zinc-finger</keyword>
<evidence type="ECO:0000259" key="17">
    <source>
        <dbReference type="PROSITE" id="PS50127"/>
    </source>
</evidence>
<dbReference type="Gene3D" id="3.10.110.10">
    <property type="entry name" value="Ubiquitin Conjugating Enzyme"/>
    <property type="match status" value="1"/>
</dbReference>
<protein>
    <submittedName>
        <fullName evidence="19">DnaJ central domain</fullName>
    </submittedName>
</protein>
<dbReference type="SUPFAM" id="SSF46565">
    <property type="entry name" value="Chaperone J-domain"/>
    <property type="match status" value="1"/>
</dbReference>
<dbReference type="GO" id="GO:0031072">
    <property type="term" value="F:heat shock protein binding"/>
    <property type="evidence" value="ECO:0007669"/>
    <property type="project" value="InterPro"/>
</dbReference>
<organism evidence="19 20">
    <name type="scientific">Musa troglodytarum</name>
    <name type="common">fe'i banana</name>
    <dbReference type="NCBI Taxonomy" id="320322"/>
    <lineage>
        <taxon>Eukaryota</taxon>
        <taxon>Viridiplantae</taxon>
        <taxon>Streptophyta</taxon>
        <taxon>Embryophyta</taxon>
        <taxon>Tracheophyta</taxon>
        <taxon>Spermatophyta</taxon>
        <taxon>Magnoliopsida</taxon>
        <taxon>Liliopsida</taxon>
        <taxon>Zingiberales</taxon>
        <taxon>Musaceae</taxon>
        <taxon>Musa</taxon>
    </lineage>
</organism>
<dbReference type="FunFam" id="3.10.110.10:FF:000019">
    <property type="entry name" value="Ubiquitin-conjugating enzyme E2 variant 1C"/>
    <property type="match status" value="1"/>
</dbReference>
<evidence type="ECO:0000256" key="15">
    <source>
        <dbReference type="SAM" id="Phobius"/>
    </source>
</evidence>
<evidence type="ECO:0000256" key="12">
    <source>
        <dbReference type="ARBA" id="ARBA00065118"/>
    </source>
</evidence>
<feature type="compositionally biased region" description="Basic and acidic residues" evidence="14">
    <location>
        <begin position="1112"/>
        <end position="1182"/>
    </location>
</feature>
<dbReference type="SMART" id="SM00271">
    <property type="entry name" value="DnaJ"/>
    <property type="match status" value="1"/>
</dbReference>
<dbReference type="Pfam" id="PF00179">
    <property type="entry name" value="UQ_con"/>
    <property type="match status" value="1"/>
</dbReference>
<dbReference type="GO" id="GO:0042026">
    <property type="term" value="P:protein refolding"/>
    <property type="evidence" value="ECO:0007669"/>
    <property type="project" value="TreeGrafter"/>
</dbReference>
<gene>
    <name evidence="19" type="ORF">MUK42_03250</name>
</gene>
<sequence>MWGPLLFPSGVVEGELATAIHGSTFLVLLSVPGFLLQLLFNAGDGELGGGGGGGGSSCRGSPATASRLLDEDEANSVTLGGGYPRTHRFHSPQPPSRPPAHFLGTGEEEALSLVQYLVLGKEGTMVQVLLEWVVPRNFRLLDELERGEKGIGDGTVSYGMDDADDIYMRSWTGTIIGPHNTVHEGRIHQLKLFCDEDYPDKPPTVRFQTRINMTCVNQETGVVEPGLFPMLANWRREYTMEDILTSLKKEMSAPQNRKLNQPPEGMQCRSKDGTERFSAEVFNPLGGRGIRKNAVMSALCSFLAMATLRSFSFRPLAPPGHYPFFSLRPKRWRLELGSFSSSFSPGRLRFVGSQCFVWRSSGRRRMCTPIKAKATDYYGTLNLSRNSTLQEIKSAYRSLARKYHPDMNKSPGAEERFKEISAAYEVLSDEEKRSLYDRYGEAGLQGEYGAAGVGPQGVDPFEVFNAFFGDSSGLFGGDMDPGGFSMNSRFTRSRGLDIRYDLSLSFEESIFGSQREVNVARFETCDKCNGTGAKSSSCIKSCMECGGRGGVMNSQRTPFGIVSQVSTCSKCGGNGKLVTDFCRSCNGEGNIEGHRSIKVDIPAGVNDGYTIEINGEGSYDKKRGVVGNVYLFLHVNEKPGFRRDGLNLFSEVSIDYTEAILGTVVKASLFLSFCKSYVMVETVEGYKDLQIPSGTQPGETLKLTNLGVPNLRRPSVRGDHHFVVRVEIPKNISDEERLLVEKLASLRATKDSSIGSKGMHQDSEKRKTRASRKRMNNSFWSCMKNLFGASQTGTGIASISLQAPVPAWMPRHKADPSTVAAYGAFAVTGILYLICCIVICIAEGIARLLRVVGSFQLTIRGMEIQTSGRPIDSLLEKVLSMNILSSDYFKELYRLKTYHEVIDEIYNQVDHVEPWMTGNCRGPSTAFCLLYKFFTMKLTFNQMHGLLKHPDSPYIRAIGFLYLRYVGDPKTLWTWFEPYIKDDEEISPGSNGRLTTMGVYVRDLLLGQYYFDTLFPRIPIPVVRQIVANLEKLKLPTKHCGVTGETSRQGSDDVARRPPSVKAALSVSFGQRAPHRASTRDSSPVRRNLAPLHERSDGDDRWRSSPSIRRGSSHERPDRDRSDRDRDRDRSERDRVRDRERRHEHDRCGDRGRDSHRSRNSDRDYERRDPERSRRDGDEHRRSSSRRSRSRSRSMHIHGADSDNRPSPFRDENREKTKAASSNLAKLKDLYGGGGDKKSDETADRLRKDTGTEEVIRLGASTWK</sequence>
<feature type="region of interest" description="Disordered" evidence="14">
    <location>
        <begin position="751"/>
        <end position="772"/>
    </location>
</feature>
<feature type="region of interest" description="Disordered" evidence="14">
    <location>
        <begin position="251"/>
        <end position="270"/>
    </location>
</feature>
<feature type="zinc finger region" description="CR-type" evidence="13">
    <location>
        <begin position="512"/>
        <end position="594"/>
    </location>
</feature>
<dbReference type="GO" id="GO:0006397">
    <property type="term" value="P:mRNA processing"/>
    <property type="evidence" value="ECO:0007669"/>
    <property type="project" value="UniProtKB-KW"/>
</dbReference>
<evidence type="ECO:0000256" key="11">
    <source>
        <dbReference type="ARBA" id="ARBA00023242"/>
    </source>
</evidence>
<comment type="subcellular location">
    <subcellularLocation>
        <location evidence="1">Nucleus</location>
    </subcellularLocation>
</comment>
<dbReference type="InterPro" id="IPR036869">
    <property type="entry name" value="J_dom_sf"/>
</dbReference>
<dbReference type="InterPro" id="IPR001623">
    <property type="entry name" value="DnaJ_domain"/>
</dbReference>
<dbReference type="GO" id="GO:0009535">
    <property type="term" value="C:chloroplast thylakoid membrane"/>
    <property type="evidence" value="ECO:0007669"/>
    <property type="project" value="TreeGrafter"/>
</dbReference>
<dbReference type="InterPro" id="IPR000608">
    <property type="entry name" value="UBC"/>
</dbReference>
<dbReference type="SMART" id="SM00212">
    <property type="entry name" value="UBCc"/>
    <property type="match status" value="1"/>
</dbReference>
<proteinExistence type="inferred from homology"/>
<evidence type="ECO:0000256" key="4">
    <source>
        <dbReference type="ARBA" id="ARBA00022723"/>
    </source>
</evidence>
<dbReference type="SUPFAM" id="SSF49493">
    <property type="entry name" value="HSP40/DnaJ peptide-binding domain"/>
    <property type="match status" value="2"/>
</dbReference>
<dbReference type="GO" id="GO:0051082">
    <property type="term" value="F:unfolded protein binding"/>
    <property type="evidence" value="ECO:0007669"/>
    <property type="project" value="InterPro"/>
</dbReference>
<feature type="domain" description="CR-type" evidence="18">
    <location>
        <begin position="512"/>
        <end position="594"/>
    </location>
</feature>
<name>A0A9E7KQ63_9LILI</name>
<keyword evidence="9" id="KW-0143">Chaperone</keyword>
<evidence type="ECO:0000256" key="13">
    <source>
        <dbReference type="PROSITE-ProRule" id="PRU00546"/>
    </source>
</evidence>
<dbReference type="PROSITE" id="PS50076">
    <property type="entry name" value="DNAJ_2"/>
    <property type="match status" value="1"/>
</dbReference>
<dbReference type="InterPro" id="IPR008971">
    <property type="entry name" value="HSP40/DnaJ_pept-bd"/>
</dbReference>
<dbReference type="PANTHER" id="PTHR43096:SF26">
    <property type="entry name" value="CR-TYPE DOMAIN-CONTAINING PROTEIN"/>
    <property type="match status" value="1"/>
</dbReference>
<evidence type="ECO:0000259" key="18">
    <source>
        <dbReference type="PROSITE" id="PS51188"/>
    </source>
</evidence>
<dbReference type="Pfam" id="PF03371">
    <property type="entry name" value="PRP38"/>
    <property type="match status" value="1"/>
</dbReference>
<evidence type="ECO:0000313" key="19">
    <source>
        <dbReference type="EMBL" id="URE29708.1"/>
    </source>
</evidence>
<dbReference type="PROSITE" id="PS51188">
    <property type="entry name" value="ZF_CR"/>
    <property type="match status" value="1"/>
</dbReference>
<keyword evidence="5" id="KW-0747">Spliceosome</keyword>
<dbReference type="GO" id="GO:0005681">
    <property type="term" value="C:spliceosomal complex"/>
    <property type="evidence" value="ECO:0007669"/>
    <property type="project" value="UniProtKB-KW"/>
</dbReference>
<dbReference type="SUPFAM" id="SSF54495">
    <property type="entry name" value="UBC-like"/>
    <property type="match status" value="1"/>
</dbReference>
<keyword evidence="10" id="KW-0508">mRNA splicing</keyword>
<dbReference type="GO" id="GO:0008270">
    <property type="term" value="F:zinc ion binding"/>
    <property type="evidence" value="ECO:0007669"/>
    <property type="project" value="UniProtKB-KW"/>
</dbReference>
<reference evidence="19" key="1">
    <citation type="submission" date="2022-05" db="EMBL/GenBank/DDBJ databases">
        <title>The Musa troglodytarum L. genome provides insights into the mechanism of non-climacteric behaviour and enrichment of carotenoids.</title>
        <authorList>
            <person name="Wang J."/>
        </authorList>
    </citation>
    <scope>NUCLEOTIDE SEQUENCE</scope>
    <source>
        <tissue evidence="19">Leaf</tissue>
    </source>
</reference>
<dbReference type="GO" id="GO:0009408">
    <property type="term" value="P:response to heat"/>
    <property type="evidence" value="ECO:0007669"/>
    <property type="project" value="InterPro"/>
</dbReference>
<dbReference type="Pfam" id="PF01556">
    <property type="entry name" value="DnaJ_C"/>
    <property type="match status" value="1"/>
</dbReference>
<evidence type="ECO:0000256" key="5">
    <source>
        <dbReference type="ARBA" id="ARBA00022728"/>
    </source>
</evidence>
<keyword evidence="20" id="KW-1185">Reference proteome</keyword>
<dbReference type="GO" id="GO:0005783">
    <property type="term" value="C:endoplasmic reticulum"/>
    <property type="evidence" value="ECO:0007669"/>
    <property type="project" value="UniProtKB-ARBA"/>
</dbReference>
<dbReference type="CDD" id="cd10747">
    <property type="entry name" value="DnaJ_C"/>
    <property type="match status" value="1"/>
</dbReference>
<dbReference type="FunFam" id="2.10.230.10:FF:000002">
    <property type="entry name" value="Molecular chaperone DnaJ"/>
    <property type="match status" value="1"/>
</dbReference>
<dbReference type="Gene3D" id="2.60.260.20">
    <property type="entry name" value="Urease metallochaperone UreE, N-terminal domain"/>
    <property type="match status" value="2"/>
</dbReference>
<dbReference type="FunFam" id="1.10.287.110:FF:000037">
    <property type="entry name" value="Chaperone protein dnaJ A6 chloroplastic"/>
    <property type="match status" value="1"/>
</dbReference>
<dbReference type="InterPro" id="IPR018253">
    <property type="entry name" value="DnaJ_domain_CS"/>
</dbReference>
<feature type="transmembrane region" description="Helical" evidence="15">
    <location>
        <begin position="819"/>
        <end position="842"/>
    </location>
</feature>
<dbReference type="InterPro" id="IPR002939">
    <property type="entry name" value="DnaJ_C"/>
</dbReference>
<evidence type="ECO:0000256" key="9">
    <source>
        <dbReference type="ARBA" id="ARBA00023186"/>
    </source>
</evidence>
<keyword evidence="15" id="KW-0472">Membrane</keyword>
<comment type="subunit">
    <text evidence="12">Heterodimer with UBC35 or UBC36.</text>
</comment>
<dbReference type="GO" id="GO:0008380">
    <property type="term" value="P:RNA splicing"/>
    <property type="evidence" value="ECO:0007669"/>
    <property type="project" value="UniProtKB-KW"/>
</dbReference>
<feature type="compositionally biased region" description="Basic and acidic residues" evidence="14">
    <location>
        <begin position="1235"/>
        <end position="1256"/>
    </location>
</feature>
<dbReference type="PROSITE" id="PS50127">
    <property type="entry name" value="UBC_2"/>
    <property type="match status" value="1"/>
</dbReference>
<keyword evidence="8 13" id="KW-0862">Zinc</keyword>
<dbReference type="Pfam" id="PF00226">
    <property type="entry name" value="DnaJ"/>
    <property type="match status" value="1"/>
</dbReference>
<dbReference type="InterPro" id="IPR016135">
    <property type="entry name" value="UBQ-conjugating_enzyme/RWD"/>
</dbReference>
<dbReference type="InterPro" id="IPR036410">
    <property type="entry name" value="HSP_DnaJ_Cys-rich_dom_sf"/>
</dbReference>
<feature type="compositionally biased region" description="Basic and acidic residues" evidence="14">
    <location>
        <begin position="1198"/>
        <end position="1218"/>
    </location>
</feature>
<dbReference type="CDD" id="cd10719">
    <property type="entry name" value="DnaJ_zf"/>
    <property type="match status" value="1"/>
</dbReference>
<keyword evidence="6" id="KW-0677">Repeat</keyword>
<feature type="compositionally biased region" description="Basic and acidic residues" evidence="14">
    <location>
        <begin position="1092"/>
        <end position="1103"/>
    </location>
</feature>